<proteinExistence type="predicted"/>
<feature type="region of interest" description="Disordered" evidence="1">
    <location>
        <begin position="55"/>
        <end position="148"/>
    </location>
</feature>
<feature type="region of interest" description="Disordered" evidence="1">
    <location>
        <begin position="403"/>
        <end position="460"/>
    </location>
</feature>
<keyword evidence="3" id="KW-1185">Reference proteome</keyword>
<sequence length="616" mass="61329">MASARPGEAAARCAVSAAAGAAAGVAVALRSRFGGTSATWRSCWRCRRAASSDESPILGEAGHCPSSRSGSRRSRSRSFNIDELLEPGEPSPLVERVWQQTDEKLGGSAHGAAAASAADVSSSASAPDARPRPGALSAHADGAAASDGGLAASADSAAAVPSAGASSAAASAASPRASPRAATSAAGAGPVAEAAAACDGGSGSPARGRAASPVLGGGCAACPAHHVDDPSGFDFRSTLEALEPVTTWANDCCSLRSSRSSPVTLLATPTGSAASIAAPPPAARERHGAAPALLTEGGPVATPVRRSRRDACELRSAAARPPVRVRSRPPPALRLCRQPPLAAAAEEVELVAGPQPHPRDRVSLPPAPAQPAAGAFGDVAAADGPRLTSLLCRWILGLPAAAPDGPPAAEPSGGRPCGSPGAPPAPAASAPSEPSAARPRGGGGDQPGGGRPRSAQRAVCAQAAGARPELAGDCSVGAAALIMTPVESQAGPQASTAPAGPAECASEHARQIVREARRFQVDNGQLRARARGLKFRLSKSLEDADREAPTLLWGAIVAGTDEGDGWLKVGDRFLPMRVHGKPVLTLQLEEPGAESRHRLARSQARLSSSKAAGGGA</sequence>
<comment type="caution">
    <text evidence="2">The sequence shown here is derived from an EMBL/GenBank/DDBJ whole genome shotgun (WGS) entry which is preliminary data.</text>
</comment>
<dbReference type="Proteomes" id="UP001189429">
    <property type="component" value="Unassembled WGS sequence"/>
</dbReference>
<accession>A0ABN9VPM2</accession>
<name>A0ABN9VPM2_9DINO</name>
<feature type="region of interest" description="Disordered" evidence="1">
    <location>
        <begin position="590"/>
        <end position="616"/>
    </location>
</feature>
<evidence type="ECO:0000256" key="1">
    <source>
        <dbReference type="SAM" id="MobiDB-lite"/>
    </source>
</evidence>
<feature type="compositionally biased region" description="Low complexity" evidence="1">
    <location>
        <begin position="410"/>
        <end position="420"/>
    </location>
</feature>
<feature type="compositionally biased region" description="Gly residues" evidence="1">
    <location>
        <begin position="440"/>
        <end position="451"/>
    </location>
</feature>
<feature type="compositionally biased region" description="Low complexity" evidence="1">
    <location>
        <begin position="427"/>
        <end position="439"/>
    </location>
</feature>
<reference evidence="2" key="1">
    <citation type="submission" date="2023-10" db="EMBL/GenBank/DDBJ databases">
        <authorList>
            <person name="Chen Y."/>
            <person name="Shah S."/>
            <person name="Dougan E. K."/>
            <person name="Thang M."/>
            <person name="Chan C."/>
        </authorList>
    </citation>
    <scope>NUCLEOTIDE SEQUENCE [LARGE SCALE GENOMIC DNA]</scope>
</reference>
<feature type="compositionally biased region" description="Low complexity" evidence="1">
    <location>
        <begin position="601"/>
        <end position="616"/>
    </location>
</feature>
<organism evidence="2 3">
    <name type="scientific">Prorocentrum cordatum</name>
    <dbReference type="NCBI Taxonomy" id="2364126"/>
    <lineage>
        <taxon>Eukaryota</taxon>
        <taxon>Sar</taxon>
        <taxon>Alveolata</taxon>
        <taxon>Dinophyceae</taxon>
        <taxon>Prorocentrales</taxon>
        <taxon>Prorocentraceae</taxon>
        <taxon>Prorocentrum</taxon>
    </lineage>
</organism>
<dbReference type="EMBL" id="CAUYUJ010017394">
    <property type="protein sequence ID" value="CAK0874443.1"/>
    <property type="molecule type" value="Genomic_DNA"/>
</dbReference>
<evidence type="ECO:0000313" key="2">
    <source>
        <dbReference type="EMBL" id="CAK0874443.1"/>
    </source>
</evidence>
<protein>
    <submittedName>
        <fullName evidence="2">Uncharacterized protein</fullName>
    </submittedName>
</protein>
<gene>
    <name evidence="2" type="ORF">PCOR1329_LOCUS59347</name>
</gene>
<feature type="compositionally biased region" description="Low complexity" evidence="1">
    <location>
        <begin position="106"/>
        <end position="148"/>
    </location>
</feature>
<evidence type="ECO:0000313" key="3">
    <source>
        <dbReference type="Proteomes" id="UP001189429"/>
    </source>
</evidence>